<feature type="domain" description="Gfo/Idh/MocA-like oxidoreductase N-terminal" evidence="3">
    <location>
        <begin position="8"/>
        <end position="126"/>
    </location>
</feature>
<dbReference type="Pfam" id="PF01408">
    <property type="entry name" value="GFO_IDH_MocA"/>
    <property type="match status" value="1"/>
</dbReference>
<evidence type="ECO:0000313" key="5">
    <source>
        <dbReference type="EMBL" id="MFD1179479.1"/>
    </source>
</evidence>
<dbReference type="InterPro" id="IPR050984">
    <property type="entry name" value="Gfo/Idh/MocA_domain"/>
</dbReference>
<dbReference type="InterPro" id="IPR036291">
    <property type="entry name" value="NAD(P)-bd_dom_sf"/>
</dbReference>
<dbReference type="PANTHER" id="PTHR22604">
    <property type="entry name" value="OXIDOREDUCTASES"/>
    <property type="match status" value="1"/>
</dbReference>
<organism evidence="5 6">
    <name type="scientific">Paenibacillus puldeungensis</name>
    <dbReference type="NCBI Taxonomy" id="696536"/>
    <lineage>
        <taxon>Bacteria</taxon>
        <taxon>Bacillati</taxon>
        <taxon>Bacillota</taxon>
        <taxon>Bacilli</taxon>
        <taxon>Bacillales</taxon>
        <taxon>Paenibacillaceae</taxon>
        <taxon>Paenibacillus</taxon>
    </lineage>
</organism>
<protein>
    <submittedName>
        <fullName evidence="5">Gfo/Idh/MocA family protein</fullName>
    </submittedName>
</protein>
<evidence type="ECO:0000313" key="6">
    <source>
        <dbReference type="Proteomes" id="UP001597262"/>
    </source>
</evidence>
<proteinExistence type="inferred from homology"/>
<dbReference type="EMBL" id="JBHTLM010000032">
    <property type="protein sequence ID" value="MFD1179479.1"/>
    <property type="molecule type" value="Genomic_DNA"/>
</dbReference>
<name>A0ABW3S3V7_9BACL</name>
<reference evidence="6" key="1">
    <citation type="journal article" date="2019" name="Int. J. Syst. Evol. Microbiol.">
        <title>The Global Catalogue of Microorganisms (GCM) 10K type strain sequencing project: providing services to taxonomists for standard genome sequencing and annotation.</title>
        <authorList>
            <consortium name="The Broad Institute Genomics Platform"/>
            <consortium name="The Broad Institute Genome Sequencing Center for Infectious Disease"/>
            <person name="Wu L."/>
            <person name="Ma J."/>
        </authorList>
    </citation>
    <scope>NUCLEOTIDE SEQUENCE [LARGE SCALE GENOMIC DNA]</scope>
    <source>
        <strain evidence="6">CCUG 59189</strain>
    </source>
</reference>
<dbReference type="InterPro" id="IPR055170">
    <property type="entry name" value="GFO_IDH_MocA-like_dom"/>
</dbReference>
<evidence type="ECO:0000256" key="1">
    <source>
        <dbReference type="ARBA" id="ARBA00010928"/>
    </source>
</evidence>
<dbReference type="Gene3D" id="3.40.50.720">
    <property type="entry name" value="NAD(P)-binding Rossmann-like Domain"/>
    <property type="match status" value="1"/>
</dbReference>
<evidence type="ECO:0000259" key="4">
    <source>
        <dbReference type="Pfam" id="PF22725"/>
    </source>
</evidence>
<evidence type="ECO:0000259" key="3">
    <source>
        <dbReference type="Pfam" id="PF01408"/>
    </source>
</evidence>
<dbReference type="Pfam" id="PF22725">
    <property type="entry name" value="GFO_IDH_MocA_C3"/>
    <property type="match status" value="1"/>
</dbReference>
<evidence type="ECO:0000256" key="2">
    <source>
        <dbReference type="ARBA" id="ARBA00023002"/>
    </source>
</evidence>
<dbReference type="PANTHER" id="PTHR22604:SF105">
    <property type="entry name" value="TRANS-1,2-DIHYDROBENZENE-1,2-DIOL DEHYDROGENASE"/>
    <property type="match status" value="1"/>
</dbReference>
<keyword evidence="6" id="KW-1185">Reference proteome</keyword>
<dbReference type="SUPFAM" id="SSF51735">
    <property type="entry name" value="NAD(P)-binding Rossmann-fold domains"/>
    <property type="match status" value="1"/>
</dbReference>
<feature type="domain" description="GFO/IDH/MocA-like oxidoreductase" evidence="4">
    <location>
        <begin position="137"/>
        <end position="254"/>
    </location>
</feature>
<dbReference type="SUPFAM" id="SSF55347">
    <property type="entry name" value="Glyceraldehyde-3-phosphate dehydrogenase-like, C-terminal domain"/>
    <property type="match status" value="1"/>
</dbReference>
<dbReference type="RefSeq" id="WP_379321904.1">
    <property type="nucleotide sequence ID" value="NZ_JBHTLM010000032.1"/>
</dbReference>
<comment type="caution">
    <text evidence="5">The sequence shown here is derived from an EMBL/GenBank/DDBJ whole genome shotgun (WGS) entry which is preliminary data.</text>
</comment>
<gene>
    <name evidence="5" type="ORF">ACFQ3W_24725</name>
</gene>
<dbReference type="Gene3D" id="3.30.360.10">
    <property type="entry name" value="Dihydrodipicolinate Reductase, domain 2"/>
    <property type="match status" value="1"/>
</dbReference>
<dbReference type="InterPro" id="IPR000683">
    <property type="entry name" value="Gfo/Idh/MocA-like_OxRdtase_N"/>
</dbReference>
<accession>A0ABW3S3V7</accession>
<sequence>MKREDKQLRWGIMGCAGIAIGAVMPAIQQSTTGVITGVASRNLEKSRQVADQFGAPKAFGSYEEMLADADIDALYIPLPNHLHKEWAIRAMQAGKHVLCEKPIALNAPEAKEMADAADEAGVQLAEAFMYRHHPRWERIREIIASGEIGELRVIRGAFTFNNAEDLTNIRLRPEWGGGSIYDVGCYPISAARYILGQEPEAVTVQAKFSLKHGGVDMMAAGLIEFPGEVALTFDCGMWAENRELLEIVGTEGVIDLPRAFTAGMEKAAYGVTVRGERREEIPEAMNPYVAELDDFAAAVFGERPQRFTPQDAVKGMTVLEACLTSAREKRRVSLQA</sequence>
<keyword evidence="2" id="KW-0560">Oxidoreductase</keyword>
<comment type="similarity">
    <text evidence="1">Belongs to the Gfo/Idh/MocA family.</text>
</comment>
<dbReference type="Proteomes" id="UP001597262">
    <property type="component" value="Unassembled WGS sequence"/>
</dbReference>